<gene>
    <name evidence="2" type="ORF">WN51_06035</name>
</gene>
<keyword evidence="3" id="KW-1185">Reference proteome</keyword>
<organism evidence="2 3">
    <name type="scientific">Melipona quadrifasciata</name>
    <dbReference type="NCBI Taxonomy" id="166423"/>
    <lineage>
        <taxon>Eukaryota</taxon>
        <taxon>Metazoa</taxon>
        <taxon>Ecdysozoa</taxon>
        <taxon>Arthropoda</taxon>
        <taxon>Hexapoda</taxon>
        <taxon>Insecta</taxon>
        <taxon>Pterygota</taxon>
        <taxon>Neoptera</taxon>
        <taxon>Endopterygota</taxon>
        <taxon>Hymenoptera</taxon>
        <taxon>Apocrita</taxon>
        <taxon>Aculeata</taxon>
        <taxon>Apoidea</taxon>
        <taxon>Anthophila</taxon>
        <taxon>Apidae</taxon>
        <taxon>Melipona</taxon>
    </lineage>
</organism>
<evidence type="ECO:0000313" key="3">
    <source>
        <dbReference type="Proteomes" id="UP000053105"/>
    </source>
</evidence>
<accession>A0A0M8ZS51</accession>
<name>A0A0M8ZS51_9HYME</name>
<dbReference type="AlphaFoldDB" id="A0A0M8ZS51"/>
<reference evidence="2 3" key="1">
    <citation type="submission" date="2015-07" db="EMBL/GenBank/DDBJ databases">
        <title>The genome of Melipona quadrifasciata.</title>
        <authorList>
            <person name="Pan H."/>
            <person name="Kapheim K."/>
        </authorList>
    </citation>
    <scope>NUCLEOTIDE SEQUENCE [LARGE SCALE GENOMIC DNA]</scope>
    <source>
        <strain evidence="2">0111107301</strain>
        <tissue evidence="2">Whole body</tissue>
    </source>
</reference>
<feature type="region of interest" description="Disordered" evidence="1">
    <location>
        <begin position="54"/>
        <end position="86"/>
    </location>
</feature>
<dbReference type="Proteomes" id="UP000053105">
    <property type="component" value="Unassembled WGS sequence"/>
</dbReference>
<evidence type="ECO:0000256" key="1">
    <source>
        <dbReference type="SAM" id="MobiDB-lite"/>
    </source>
</evidence>
<dbReference type="EMBL" id="KQ435881">
    <property type="protein sequence ID" value="KOX69847.1"/>
    <property type="molecule type" value="Genomic_DNA"/>
</dbReference>
<protein>
    <submittedName>
        <fullName evidence="2">Uncharacterized protein</fullName>
    </submittedName>
</protein>
<dbReference type="OrthoDB" id="10607512at2759"/>
<sequence>MAQGNTYPVVGSASYSSLESRRLPSKWTVKSDKPSSISRSICLRKRSKHSEPWERINKGFASKTRKEELDESEAIPESVEIPSQTGEKCQNKSLVVNRDYFKRRNGEWEMGFDRSRRIARRKLFAREGRPRRFMGVDDVTDSSHKKKFSGPERPVDAPERYISSPFRVESSVWARGLRSVEKEESEKHTVATLNEANTLVMRRPGIDMIQCRLDGSSGVKKRFWGRVN</sequence>
<feature type="region of interest" description="Disordered" evidence="1">
    <location>
        <begin position="135"/>
        <end position="156"/>
    </location>
</feature>
<proteinExistence type="predicted"/>
<feature type="region of interest" description="Disordered" evidence="1">
    <location>
        <begin position="1"/>
        <end position="35"/>
    </location>
</feature>
<evidence type="ECO:0000313" key="2">
    <source>
        <dbReference type="EMBL" id="KOX69847.1"/>
    </source>
</evidence>